<keyword evidence="1" id="KW-0472">Membrane</keyword>
<accession>A0A371FR77</accession>
<keyword evidence="1" id="KW-1133">Transmembrane helix</keyword>
<protein>
    <submittedName>
        <fullName evidence="2">Uncharacterized protein</fullName>
    </submittedName>
</protein>
<feature type="transmembrane region" description="Helical" evidence="1">
    <location>
        <begin position="31"/>
        <end position="52"/>
    </location>
</feature>
<dbReference type="EMBL" id="QJKJ01008085">
    <property type="protein sequence ID" value="RDX80839.1"/>
    <property type="molecule type" value="Genomic_DNA"/>
</dbReference>
<sequence length="94" mass="10833">MQESGAFYNLIYFVTGGLILSLIYHPHMHPYGMYLAVAMMHFPCYGIFALIVRMKHLWLSRSFPGSSRNNTCHNIHLGMRATFLSSKSDFEDQN</sequence>
<comment type="caution">
    <text evidence="2">The sequence shown here is derived from an EMBL/GenBank/DDBJ whole genome shotgun (WGS) entry which is preliminary data.</text>
</comment>
<gene>
    <name evidence="2" type="ORF">CR513_38558</name>
</gene>
<evidence type="ECO:0000313" key="2">
    <source>
        <dbReference type="EMBL" id="RDX80839.1"/>
    </source>
</evidence>
<evidence type="ECO:0000313" key="3">
    <source>
        <dbReference type="Proteomes" id="UP000257109"/>
    </source>
</evidence>
<organism evidence="2 3">
    <name type="scientific">Mucuna pruriens</name>
    <name type="common">Velvet bean</name>
    <name type="synonym">Dolichos pruriens</name>
    <dbReference type="NCBI Taxonomy" id="157652"/>
    <lineage>
        <taxon>Eukaryota</taxon>
        <taxon>Viridiplantae</taxon>
        <taxon>Streptophyta</taxon>
        <taxon>Embryophyta</taxon>
        <taxon>Tracheophyta</taxon>
        <taxon>Spermatophyta</taxon>
        <taxon>Magnoliopsida</taxon>
        <taxon>eudicotyledons</taxon>
        <taxon>Gunneridae</taxon>
        <taxon>Pentapetalae</taxon>
        <taxon>rosids</taxon>
        <taxon>fabids</taxon>
        <taxon>Fabales</taxon>
        <taxon>Fabaceae</taxon>
        <taxon>Papilionoideae</taxon>
        <taxon>50 kb inversion clade</taxon>
        <taxon>NPAAA clade</taxon>
        <taxon>indigoferoid/millettioid clade</taxon>
        <taxon>Phaseoleae</taxon>
        <taxon>Mucuna</taxon>
    </lineage>
</organism>
<reference evidence="2" key="1">
    <citation type="submission" date="2018-05" db="EMBL/GenBank/DDBJ databases">
        <title>Draft genome of Mucuna pruriens seed.</title>
        <authorList>
            <person name="Nnadi N.E."/>
            <person name="Vos R."/>
            <person name="Hasami M.H."/>
            <person name="Devisetty U.K."/>
            <person name="Aguiy J.C."/>
        </authorList>
    </citation>
    <scope>NUCLEOTIDE SEQUENCE [LARGE SCALE GENOMIC DNA]</scope>
    <source>
        <strain evidence="2">JCA_2017</strain>
    </source>
</reference>
<evidence type="ECO:0000256" key="1">
    <source>
        <dbReference type="SAM" id="Phobius"/>
    </source>
</evidence>
<keyword evidence="3" id="KW-1185">Reference proteome</keyword>
<dbReference type="AlphaFoldDB" id="A0A371FR77"/>
<proteinExistence type="predicted"/>
<dbReference type="Proteomes" id="UP000257109">
    <property type="component" value="Unassembled WGS sequence"/>
</dbReference>
<dbReference type="OrthoDB" id="1710661at2759"/>
<feature type="non-terminal residue" evidence="2">
    <location>
        <position position="1"/>
    </location>
</feature>
<name>A0A371FR77_MUCPR</name>
<keyword evidence="1" id="KW-0812">Transmembrane</keyword>
<feature type="transmembrane region" description="Helical" evidence="1">
    <location>
        <begin position="7"/>
        <end position="25"/>
    </location>
</feature>